<dbReference type="Gramene" id="Zm00001eb201040_T001">
    <property type="protein sequence ID" value="Zm00001eb201040_P001"/>
    <property type="gene ID" value="Zm00001eb201040"/>
</dbReference>
<dbReference type="GO" id="GO:0016020">
    <property type="term" value="C:membrane"/>
    <property type="evidence" value="ECO:0000318"/>
    <property type="project" value="GO_Central"/>
</dbReference>
<evidence type="ECO:0000256" key="1">
    <source>
        <dbReference type="ARBA" id="ARBA00004141"/>
    </source>
</evidence>
<reference evidence="9" key="1">
    <citation type="journal article" date="2009" name="Science">
        <title>The B73 maize genome: complexity, diversity, and dynamics.</title>
        <authorList>
            <person name="Schnable P.S."/>
            <person name="Ware D."/>
            <person name="Fulton R.S."/>
            <person name="Stein J.C."/>
            <person name="Wei F."/>
            <person name="Pasternak S."/>
            <person name="Liang C."/>
            <person name="Zhang J."/>
            <person name="Fulton L."/>
            <person name="Graves T.A."/>
            <person name="Minx P."/>
            <person name="Reily A.D."/>
            <person name="Courtney L."/>
            <person name="Kruchowski S.S."/>
            <person name="Tomlinson C."/>
            <person name="Strong C."/>
            <person name="Delehaunty K."/>
            <person name="Fronick C."/>
            <person name="Courtney B."/>
            <person name="Rock S.M."/>
            <person name="Belter E."/>
            <person name="Du F."/>
            <person name="Kim K."/>
            <person name="Abbott R.M."/>
            <person name="Cotton M."/>
            <person name="Levy A."/>
            <person name="Marchetto P."/>
            <person name="Ochoa K."/>
            <person name="Jackson S.M."/>
            <person name="Gillam B."/>
            <person name="Chen W."/>
            <person name="Yan L."/>
            <person name="Higginbotham J."/>
            <person name="Cardenas M."/>
            <person name="Waligorski J."/>
            <person name="Applebaum E."/>
            <person name="Phelps L."/>
            <person name="Falcone J."/>
            <person name="Kanchi K."/>
            <person name="Thane T."/>
            <person name="Scimone A."/>
            <person name="Thane N."/>
            <person name="Henke J."/>
            <person name="Wang T."/>
            <person name="Ruppert J."/>
            <person name="Shah N."/>
            <person name="Rotter K."/>
            <person name="Hodges J."/>
            <person name="Ingenthron E."/>
            <person name="Cordes M."/>
            <person name="Kohlberg S."/>
            <person name="Sgro J."/>
            <person name="Delgado B."/>
            <person name="Mead K."/>
            <person name="Chinwalla A."/>
            <person name="Leonard S."/>
            <person name="Crouse K."/>
            <person name="Collura K."/>
            <person name="Kudrna D."/>
            <person name="Currie J."/>
            <person name="He R."/>
            <person name="Angelova A."/>
            <person name="Rajasekar S."/>
            <person name="Mueller T."/>
            <person name="Lomeli R."/>
            <person name="Scara G."/>
            <person name="Ko A."/>
            <person name="Delaney K."/>
            <person name="Wissotski M."/>
            <person name="Lopez G."/>
            <person name="Campos D."/>
            <person name="Braidotti M."/>
            <person name="Ashley E."/>
            <person name="Golser W."/>
            <person name="Kim H."/>
            <person name="Lee S."/>
            <person name="Lin J."/>
            <person name="Dujmic Z."/>
            <person name="Kim W."/>
            <person name="Talag J."/>
            <person name="Zuccolo A."/>
            <person name="Fan C."/>
            <person name="Sebastian A."/>
            <person name="Kramer M."/>
            <person name="Spiegel L."/>
            <person name="Nascimento L."/>
            <person name="Zutavern T."/>
            <person name="Miller B."/>
            <person name="Ambroise C."/>
            <person name="Muller S."/>
            <person name="Spooner W."/>
            <person name="Narechania A."/>
            <person name="Ren L."/>
            <person name="Wei S."/>
            <person name="Kumari S."/>
            <person name="Faga B."/>
            <person name="Levy M.J."/>
            <person name="McMahan L."/>
            <person name="Van Buren P."/>
            <person name="Vaughn M.W."/>
            <person name="Ying K."/>
            <person name="Yeh C.-T."/>
            <person name="Emrich S.J."/>
            <person name="Jia Y."/>
            <person name="Kalyanaraman A."/>
            <person name="Hsia A.-P."/>
            <person name="Barbazuk W.B."/>
            <person name="Baucom R.S."/>
            <person name="Brutnell T.P."/>
            <person name="Carpita N.C."/>
            <person name="Chaparro C."/>
            <person name="Chia J.-M."/>
            <person name="Deragon J.-M."/>
            <person name="Estill J.C."/>
            <person name="Fu Y."/>
            <person name="Jeddeloh J.A."/>
            <person name="Han Y."/>
            <person name="Lee H."/>
            <person name="Li P."/>
            <person name="Lisch D.R."/>
            <person name="Liu S."/>
            <person name="Liu Z."/>
            <person name="Nagel D.H."/>
            <person name="McCann M.C."/>
            <person name="SanMiguel P."/>
            <person name="Myers A.M."/>
            <person name="Nettleton D."/>
            <person name="Nguyen J."/>
            <person name="Penning B.W."/>
            <person name="Ponnala L."/>
            <person name="Schneider K.L."/>
            <person name="Schwartz D.C."/>
            <person name="Sharma A."/>
            <person name="Soderlund C."/>
            <person name="Springer N.M."/>
            <person name="Sun Q."/>
            <person name="Wang H."/>
            <person name="Waterman M."/>
            <person name="Westerman R."/>
            <person name="Wolfgruber T.K."/>
            <person name="Yang L."/>
            <person name="Yu Y."/>
            <person name="Zhang L."/>
            <person name="Zhou S."/>
            <person name="Zhu Q."/>
            <person name="Bennetzen J.L."/>
            <person name="Dawe R.K."/>
            <person name="Jiang J."/>
            <person name="Jiang N."/>
            <person name="Presting G.G."/>
            <person name="Wessler S.R."/>
            <person name="Aluru S."/>
            <person name="Martienssen R.A."/>
            <person name="Clifton S.W."/>
            <person name="McCombie W.R."/>
            <person name="Wing R.A."/>
            <person name="Wilson R.K."/>
        </authorList>
    </citation>
    <scope>NUCLEOTIDE SEQUENCE [LARGE SCALE GENOMIC DNA]</scope>
    <source>
        <strain evidence="9">cv. B73</strain>
    </source>
</reference>
<evidence type="ECO:0000256" key="6">
    <source>
        <dbReference type="SAM" id="MobiDB-lite"/>
    </source>
</evidence>
<evidence type="ECO:0000256" key="4">
    <source>
        <dbReference type="ARBA" id="ARBA00022989"/>
    </source>
</evidence>
<dbReference type="Gene3D" id="1.20.1250.20">
    <property type="entry name" value="MFS general substrate transporter like domains"/>
    <property type="match status" value="1"/>
</dbReference>
<keyword evidence="5" id="KW-0472">Membrane</keyword>
<keyword evidence="3" id="KW-0812">Transmembrane</keyword>
<evidence type="ECO:0000256" key="3">
    <source>
        <dbReference type="ARBA" id="ARBA00022692"/>
    </source>
</evidence>
<accession>A0A804P133</accession>
<dbReference type="InParanoid" id="A0A804P133"/>
<dbReference type="AlphaFoldDB" id="A0A804P133"/>
<dbReference type="GO" id="GO:0022857">
    <property type="term" value="F:transmembrane transporter activity"/>
    <property type="evidence" value="ECO:0000318"/>
    <property type="project" value="GO_Central"/>
</dbReference>
<keyword evidence="7" id="KW-0732">Signal</keyword>
<evidence type="ECO:0000256" key="2">
    <source>
        <dbReference type="ARBA" id="ARBA00005982"/>
    </source>
</evidence>
<dbReference type="PANTHER" id="PTHR11654">
    <property type="entry name" value="OLIGOPEPTIDE TRANSPORTER-RELATED"/>
    <property type="match status" value="1"/>
</dbReference>
<sequence>MPLLGLLVAISLNVVATTSPKHGGEFGHGRGVQARTGAVHHELCPRLRHVDAGRLGAVPGPGVRGHRPPVAPSKQAQWAVPMSALQERIVQGKGEQGHGEAVVDAHITSNLHGVLAHHPGEEVLSAKAVVRNNGGLVKEAKAIIRLFPIWAACLLYAVAYSQSSTFFTKQASTLDRWIRRHVQVPPAALQSFISVTIVVIIPIYDRVLVPVLRQTIRDHHAAVHRHGDVPLALVHGDRGARRESELRSGGRHMEALPFLRESHSMLPRRPTIYPGTKMALVQEIRGRWTHSTPRRRAQAGLRTAATISLLGDFIATAGVARPFHLGVATLLGLGTGGLRGCEGDTEVDWSREGHRHAGLVDVLVVGLSTSGKRGAVKADQSRGGSGTAGEVWDWVQPSSGQGVKPPRLNHLTLTARARRRRLGGRRCSTAPQSSAPRRCSTAPRQALVLGGARRSCSAGLVLSGWRERDYESATATADALTE</sequence>
<keyword evidence="9" id="KW-1185">Reference proteome</keyword>
<comment type="subcellular location">
    <subcellularLocation>
        <location evidence="1">Membrane</location>
        <topology evidence="1">Multi-pass membrane protein</topology>
    </subcellularLocation>
</comment>
<feature type="chain" id="PRO_5032768526" evidence="7">
    <location>
        <begin position="18"/>
        <end position="482"/>
    </location>
</feature>
<organism evidence="8 9">
    <name type="scientific">Zea mays</name>
    <name type="common">Maize</name>
    <dbReference type="NCBI Taxonomy" id="4577"/>
    <lineage>
        <taxon>Eukaryota</taxon>
        <taxon>Viridiplantae</taxon>
        <taxon>Streptophyta</taxon>
        <taxon>Embryophyta</taxon>
        <taxon>Tracheophyta</taxon>
        <taxon>Spermatophyta</taxon>
        <taxon>Magnoliopsida</taxon>
        <taxon>Liliopsida</taxon>
        <taxon>Poales</taxon>
        <taxon>Poaceae</taxon>
        <taxon>PACMAD clade</taxon>
        <taxon>Panicoideae</taxon>
        <taxon>Andropogonodae</taxon>
        <taxon>Andropogoneae</taxon>
        <taxon>Tripsacinae</taxon>
        <taxon>Zea</taxon>
    </lineage>
</organism>
<proteinExistence type="inferred from homology"/>
<name>A0A804P133_MAIZE</name>
<feature type="region of interest" description="Disordered" evidence="6">
    <location>
        <begin position="422"/>
        <end position="441"/>
    </location>
</feature>
<comment type="similarity">
    <text evidence="2">Belongs to the major facilitator superfamily. Proton-dependent oligopeptide transporter (POT/PTR) (TC 2.A.17) family.</text>
</comment>
<evidence type="ECO:0000256" key="5">
    <source>
        <dbReference type="ARBA" id="ARBA00023136"/>
    </source>
</evidence>
<dbReference type="Pfam" id="PF00854">
    <property type="entry name" value="PTR2"/>
    <property type="match status" value="1"/>
</dbReference>
<reference evidence="8" key="3">
    <citation type="submission" date="2021-05" db="UniProtKB">
        <authorList>
            <consortium name="EnsemblPlants"/>
        </authorList>
    </citation>
    <scope>IDENTIFICATION</scope>
    <source>
        <strain evidence="8">cv. B73</strain>
    </source>
</reference>
<dbReference type="InterPro" id="IPR000109">
    <property type="entry name" value="POT_fam"/>
</dbReference>
<protein>
    <submittedName>
        <fullName evidence="8">Uncharacterized protein</fullName>
    </submittedName>
</protein>
<keyword evidence="4" id="KW-1133">Transmembrane helix</keyword>
<dbReference type="Proteomes" id="UP000007305">
    <property type="component" value="Chromosome 4"/>
</dbReference>
<evidence type="ECO:0000256" key="7">
    <source>
        <dbReference type="SAM" id="SignalP"/>
    </source>
</evidence>
<dbReference type="InterPro" id="IPR036259">
    <property type="entry name" value="MFS_trans_sf"/>
</dbReference>
<feature type="signal peptide" evidence="7">
    <location>
        <begin position="1"/>
        <end position="17"/>
    </location>
</feature>
<dbReference type="EnsemblPlants" id="Zm00001eb201040_T001">
    <property type="protein sequence ID" value="Zm00001eb201040_P001"/>
    <property type="gene ID" value="Zm00001eb201040"/>
</dbReference>
<dbReference type="GO" id="GO:0055085">
    <property type="term" value="P:transmembrane transport"/>
    <property type="evidence" value="ECO:0000318"/>
    <property type="project" value="GO_Central"/>
</dbReference>
<reference evidence="8" key="2">
    <citation type="submission" date="2019-07" db="EMBL/GenBank/DDBJ databases">
        <authorList>
            <person name="Seetharam A."/>
            <person name="Woodhouse M."/>
            <person name="Cannon E."/>
        </authorList>
    </citation>
    <scope>NUCLEOTIDE SEQUENCE [LARGE SCALE GENOMIC DNA]</scope>
    <source>
        <strain evidence="8">cv. B73</strain>
    </source>
</reference>
<evidence type="ECO:0000313" key="8">
    <source>
        <dbReference type="EnsemblPlants" id="Zm00001eb201040_P001"/>
    </source>
</evidence>
<evidence type="ECO:0000313" key="9">
    <source>
        <dbReference type="Proteomes" id="UP000007305"/>
    </source>
</evidence>